<dbReference type="EMBL" id="JADCUA010000021">
    <property type="protein sequence ID" value="KAH9832490.1"/>
    <property type="molecule type" value="Genomic_DNA"/>
</dbReference>
<evidence type="ECO:0000259" key="2">
    <source>
        <dbReference type="PROSITE" id="PS50172"/>
    </source>
</evidence>
<gene>
    <name evidence="3" type="ORF">C8Q71DRAFT_776635</name>
</gene>
<dbReference type="Proteomes" id="UP000814176">
    <property type="component" value="Unassembled WGS sequence"/>
</dbReference>
<feature type="compositionally biased region" description="Polar residues" evidence="1">
    <location>
        <begin position="123"/>
        <end position="139"/>
    </location>
</feature>
<dbReference type="GeneID" id="72005400"/>
<dbReference type="InterPro" id="IPR036420">
    <property type="entry name" value="BRCT_dom_sf"/>
</dbReference>
<organism evidence="3 4">
    <name type="scientific">Rhodofomes roseus</name>
    <dbReference type="NCBI Taxonomy" id="34475"/>
    <lineage>
        <taxon>Eukaryota</taxon>
        <taxon>Fungi</taxon>
        <taxon>Dikarya</taxon>
        <taxon>Basidiomycota</taxon>
        <taxon>Agaricomycotina</taxon>
        <taxon>Agaricomycetes</taxon>
        <taxon>Polyporales</taxon>
        <taxon>Rhodofomes</taxon>
    </lineage>
</organism>
<evidence type="ECO:0000256" key="1">
    <source>
        <dbReference type="SAM" id="MobiDB-lite"/>
    </source>
</evidence>
<evidence type="ECO:0000313" key="4">
    <source>
        <dbReference type="Proteomes" id="UP000814176"/>
    </source>
</evidence>
<dbReference type="RefSeq" id="XP_047775408.1">
    <property type="nucleotide sequence ID" value="XM_047924668.1"/>
</dbReference>
<dbReference type="SUPFAM" id="SSF52113">
    <property type="entry name" value="BRCT domain"/>
    <property type="match status" value="1"/>
</dbReference>
<comment type="caution">
    <text evidence="3">The sequence shown here is derived from an EMBL/GenBank/DDBJ whole genome shotgun (WGS) entry which is preliminary data.</text>
</comment>
<evidence type="ECO:0000313" key="3">
    <source>
        <dbReference type="EMBL" id="KAH9832490.1"/>
    </source>
</evidence>
<feature type="region of interest" description="Disordered" evidence="1">
    <location>
        <begin position="117"/>
        <end position="158"/>
    </location>
</feature>
<keyword evidence="4" id="KW-1185">Reference proteome</keyword>
<dbReference type="PROSITE" id="PS50172">
    <property type="entry name" value="BRCT"/>
    <property type="match status" value="1"/>
</dbReference>
<sequence>MFNPNTRSDLFQGTALFSPLVPRRVQDTWGACGGDIAAGNRKASHVFCRDMEDPWLSKLLQRAIPVFHMSWISDSAAWNFLRPINGYLLDGRRTLGSSNLPGEDSQATLCVSEDNIPQEEQEPPSSQTLIDPSISLTTATKRKSSPVWDAESSRRPRKTVRMAGFDQDRNCILSSTPVTKQPTKRERRAKTTPYLDLRKVNAPKKLSSLEYEALDETGSRKIAAASYDLRQAMEKSNTRVSVATALGILCDVPTDNAVQFVPGLRHKGKEFRCKFKASQDTKVRD</sequence>
<feature type="domain" description="BRCT" evidence="2">
    <location>
        <begin position="6"/>
        <end position="89"/>
    </location>
</feature>
<protein>
    <recommendedName>
        <fullName evidence="2">BRCT domain-containing protein</fullName>
    </recommendedName>
</protein>
<accession>A0ABQ8K6I9</accession>
<dbReference type="InterPro" id="IPR001357">
    <property type="entry name" value="BRCT_dom"/>
</dbReference>
<proteinExistence type="predicted"/>
<name>A0ABQ8K6I9_9APHY</name>
<reference evidence="3 4" key="1">
    <citation type="journal article" date="2021" name="Environ. Microbiol.">
        <title>Gene family expansions and transcriptome signatures uncover fungal adaptations to wood decay.</title>
        <authorList>
            <person name="Hage H."/>
            <person name="Miyauchi S."/>
            <person name="Viragh M."/>
            <person name="Drula E."/>
            <person name="Min B."/>
            <person name="Chaduli D."/>
            <person name="Navarro D."/>
            <person name="Favel A."/>
            <person name="Norest M."/>
            <person name="Lesage-Meessen L."/>
            <person name="Balint B."/>
            <person name="Merenyi Z."/>
            <person name="de Eugenio L."/>
            <person name="Morin E."/>
            <person name="Martinez A.T."/>
            <person name="Baldrian P."/>
            <person name="Stursova M."/>
            <person name="Martinez M.J."/>
            <person name="Novotny C."/>
            <person name="Magnuson J.K."/>
            <person name="Spatafora J.W."/>
            <person name="Maurice S."/>
            <person name="Pangilinan J."/>
            <person name="Andreopoulos W."/>
            <person name="LaButti K."/>
            <person name="Hundley H."/>
            <person name="Na H."/>
            <person name="Kuo A."/>
            <person name="Barry K."/>
            <person name="Lipzen A."/>
            <person name="Henrissat B."/>
            <person name="Riley R."/>
            <person name="Ahrendt S."/>
            <person name="Nagy L.G."/>
            <person name="Grigoriev I.V."/>
            <person name="Martin F."/>
            <person name="Rosso M.N."/>
        </authorList>
    </citation>
    <scope>NUCLEOTIDE SEQUENCE [LARGE SCALE GENOMIC DNA]</scope>
    <source>
        <strain evidence="3 4">CIRM-BRFM 1785</strain>
    </source>
</reference>